<sequence length="371" mass="40860">MAATQTEIQAKVKLALQGTPFAPESLRQLTGGTGNFMYHAVLEKPLPEYLNGVVVKQGEAYVATNPGFPLATSRCVIEQQCLAHLAALPSASTAASDIRTPTVYHFSQDTNTQVQEYLVNAVSLKIFALEHYAPRTPLFLKPQCQQLGYGLGVWLRSFHDWSDQPEQAALRETVSGNKEMQELKYMINYKQVVGMVDVHPTILGGIKSDLEGICKMAAAELEDETALHVIHGDFWPGNVLLPNETIQGGGPTPVRIIDWELAQLGVRPLDLGQMIAELWQLKLYKDIDAGEWLIAAFADGYGRLNADDTFRAIIHVGIHLICFGSRTPGWGTPEQGVRLVETGKEVLLRAWGKDREWFKGHVLGSLFGAAN</sequence>
<dbReference type="OrthoDB" id="25129at2759"/>
<reference evidence="2" key="1">
    <citation type="journal article" date="2021" name="Nat. Commun.">
        <title>Genetic determinants of endophytism in the Arabidopsis root mycobiome.</title>
        <authorList>
            <person name="Mesny F."/>
            <person name="Miyauchi S."/>
            <person name="Thiergart T."/>
            <person name="Pickel B."/>
            <person name="Atanasova L."/>
            <person name="Karlsson M."/>
            <person name="Huettel B."/>
            <person name="Barry K.W."/>
            <person name="Haridas S."/>
            <person name="Chen C."/>
            <person name="Bauer D."/>
            <person name="Andreopoulos W."/>
            <person name="Pangilinan J."/>
            <person name="LaButti K."/>
            <person name="Riley R."/>
            <person name="Lipzen A."/>
            <person name="Clum A."/>
            <person name="Drula E."/>
            <person name="Henrissat B."/>
            <person name="Kohler A."/>
            <person name="Grigoriev I.V."/>
            <person name="Martin F.M."/>
            <person name="Hacquard S."/>
        </authorList>
    </citation>
    <scope>NUCLEOTIDE SEQUENCE</scope>
    <source>
        <strain evidence="2">MPI-CAGE-AT-0147</strain>
    </source>
</reference>
<evidence type="ECO:0000313" key="2">
    <source>
        <dbReference type="EMBL" id="KAH7127687.1"/>
    </source>
</evidence>
<dbReference type="InterPro" id="IPR002575">
    <property type="entry name" value="Aminoglycoside_PTrfase"/>
</dbReference>
<evidence type="ECO:0000259" key="1">
    <source>
        <dbReference type="Pfam" id="PF01636"/>
    </source>
</evidence>
<keyword evidence="2" id="KW-0808">Transferase</keyword>
<feature type="domain" description="Aminoglycoside phosphotransferase" evidence="1">
    <location>
        <begin position="61"/>
        <end position="283"/>
    </location>
</feature>
<proteinExistence type="predicted"/>
<evidence type="ECO:0000313" key="3">
    <source>
        <dbReference type="Proteomes" id="UP000738349"/>
    </source>
</evidence>
<dbReference type="Proteomes" id="UP000738349">
    <property type="component" value="Unassembled WGS sequence"/>
</dbReference>
<dbReference type="GO" id="GO:0016301">
    <property type="term" value="F:kinase activity"/>
    <property type="evidence" value="ECO:0007669"/>
    <property type="project" value="UniProtKB-KW"/>
</dbReference>
<organism evidence="2 3">
    <name type="scientific">Dactylonectria macrodidyma</name>
    <dbReference type="NCBI Taxonomy" id="307937"/>
    <lineage>
        <taxon>Eukaryota</taxon>
        <taxon>Fungi</taxon>
        <taxon>Dikarya</taxon>
        <taxon>Ascomycota</taxon>
        <taxon>Pezizomycotina</taxon>
        <taxon>Sordariomycetes</taxon>
        <taxon>Hypocreomycetidae</taxon>
        <taxon>Hypocreales</taxon>
        <taxon>Nectriaceae</taxon>
        <taxon>Dactylonectria</taxon>
    </lineage>
</organism>
<accession>A0A9P9DZ11</accession>
<dbReference type="Gene3D" id="3.30.200.20">
    <property type="entry name" value="Phosphorylase Kinase, domain 1"/>
    <property type="match status" value="1"/>
</dbReference>
<dbReference type="Gene3D" id="3.90.1200.10">
    <property type="match status" value="1"/>
</dbReference>
<dbReference type="Pfam" id="PF01636">
    <property type="entry name" value="APH"/>
    <property type="match status" value="1"/>
</dbReference>
<dbReference type="InterPro" id="IPR011009">
    <property type="entry name" value="Kinase-like_dom_sf"/>
</dbReference>
<dbReference type="EMBL" id="JAGMUV010000019">
    <property type="protein sequence ID" value="KAH7127687.1"/>
    <property type="molecule type" value="Genomic_DNA"/>
</dbReference>
<dbReference type="AlphaFoldDB" id="A0A9P9DZ11"/>
<gene>
    <name evidence="2" type="ORF">EDB81DRAFT_147238</name>
</gene>
<keyword evidence="2" id="KW-0418">Kinase</keyword>
<comment type="caution">
    <text evidence="2">The sequence shown here is derived from an EMBL/GenBank/DDBJ whole genome shotgun (WGS) entry which is preliminary data.</text>
</comment>
<keyword evidence="3" id="KW-1185">Reference proteome</keyword>
<name>A0A9P9DZ11_9HYPO</name>
<protein>
    <submittedName>
        <fullName evidence="2">Kinase-like domain-containing protein</fullName>
    </submittedName>
</protein>
<dbReference type="SUPFAM" id="SSF56112">
    <property type="entry name" value="Protein kinase-like (PK-like)"/>
    <property type="match status" value="1"/>
</dbReference>